<comment type="function">
    <text evidence="1">Involved in DNA recombination.</text>
</comment>
<dbReference type="RefSeq" id="WP_180154091.1">
    <property type="nucleotide sequence ID" value="NZ_JACCEM010000003.1"/>
</dbReference>
<keyword evidence="6" id="KW-1133">Transmembrane helix</keyword>
<keyword evidence="8" id="KW-1185">Reference proteome</keyword>
<feature type="coiled-coil region" evidence="5">
    <location>
        <begin position="33"/>
        <end position="67"/>
    </location>
</feature>
<dbReference type="Proteomes" id="UP000559809">
    <property type="component" value="Unassembled WGS sequence"/>
</dbReference>
<keyword evidence="6" id="KW-0472">Membrane</keyword>
<evidence type="ECO:0000256" key="3">
    <source>
        <dbReference type="ARBA" id="ARBA00023054"/>
    </source>
</evidence>
<proteinExistence type="inferred from homology"/>
<comment type="similarity">
    <text evidence="2">Belongs to the RmuC family.</text>
</comment>
<name>A0A853FXC1_9BURK</name>
<dbReference type="AlphaFoldDB" id="A0A853FXC1"/>
<protein>
    <submittedName>
        <fullName evidence="7">DNA recombination protein RmuC</fullName>
    </submittedName>
</protein>
<keyword evidence="3 5" id="KW-0175">Coiled coil</keyword>
<keyword evidence="6" id="KW-0812">Transmembrane</keyword>
<accession>A0A853FXC1</accession>
<sequence length="435" mass="48786">MNPWSIELQLVVSGALGLAAGIVIALLASGPARRASRRAARELERRLIHSEAEAAGLRERLDDLRAESRLKDEDMRRTRDVLKAEFENLANQILEEKGRHFTLDSRRSMDALLAPLREQIEAFQRRVNQVHDEAVRGNAILATEVRRVLDVGLKMSAEAENLAGALKGDKKTAGNWGEMQLEQALQLAGLMRGDHYDAQLRLRDQQGNARLPDFVVKLPDQKHILLDSKVSLVDYERAVAARTPEQLREALDAHAKAVRHHIDDLSRKDYSNLPGMRSPSFVLMFMPIEAAYIEAMKHDRELFDYGYRRNVVLVSHTTLMPILKTVANLWMTARSNEQAHELSARAGEIYNQVAMVAERLKRLGATLDTAGRHYNEVVKSLAGQQGLYGKAARFRELSSRANRTMPDLTPLHADHEHERLDLIVSGGEANGTGTE</sequence>
<keyword evidence="4" id="KW-0233">DNA recombination</keyword>
<evidence type="ECO:0000256" key="1">
    <source>
        <dbReference type="ARBA" id="ARBA00003416"/>
    </source>
</evidence>
<evidence type="ECO:0000256" key="5">
    <source>
        <dbReference type="SAM" id="Coils"/>
    </source>
</evidence>
<feature type="transmembrane region" description="Helical" evidence="6">
    <location>
        <begin position="6"/>
        <end position="28"/>
    </location>
</feature>
<evidence type="ECO:0000256" key="2">
    <source>
        <dbReference type="ARBA" id="ARBA00009840"/>
    </source>
</evidence>
<comment type="caution">
    <text evidence="7">The sequence shown here is derived from an EMBL/GenBank/DDBJ whole genome shotgun (WGS) entry which is preliminary data.</text>
</comment>
<evidence type="ECO:0000313" key="7">
    <source>
        <dbReference type="EMBL" id="NYT48777.1"/>
    </source>
</evidence>
<dbReference type="PANTHER" id="PTHR30563">
    <property type="entry name" value="DNA RECOMBINATION PROTEIN RMUC"/>
    <property type="match status" value="1"/>
</dbReference>
<organism evidence="7 8">
    <name type="scientific">Parapusillimonas granuli</name>
    <dbReference type="NCBI Taxonomy" id="380911"/>
    <lineage>
        <taxon>Bacteria</taxon>
        <taxon>Pseudomonadati</taxon>
        <taxon>Pseudomonadota</taxon>
        <taxon>Betaproteobacteria</taxon>
        <taxon>Burkholderiales</taxon>
        <taxon>Alcaligenaceae</taxon>
        <taxon>Parapusillimonas</taxon>
    </lineage>
</organism>
<evidence type="ECO:0000256" key="4">
    <source>
        <dbReference type="ARBA" id="ARBA00023172"/>
    </source>
</evidence>
<reference evidence="7 8" key="1">
    <citation type="submission" date="2020-07" db="EMBL/GenBank/DDBJ databases">
        <title>Taxonomic revisions and descriptions of new bacterial species based on genomic comparisons in the high-G+C-content subgroup of the family Alcaligenaceae.</title>
        <authorList>
            <person name="Szabo A."/>
            <person name="Felfoldi T."/>
        </authorList>
    </citation>
    <scope>NUCLEOTIDE SEQUENCE [LARGE SCALE GENOMIC DNA]</scope>
    <source>
        <strain evidence="7 8">LMG 24012</strain>
    </source>
</reference>
<dbReference type="InterPro" id="IPR003798">
    <property type="entry name" value="DNA_recombination_RmuC"/>
</dbReference>
<gene>
    <name evidence="7" type="ORF">H0A72_05590</name>
</gene>
<dbReference type="GO" id="GO:0006310">
    <property type="term" value="P:DNA recombination"/>
    <property type="evidence" value="ECO:0007669"/>
    <property type="project" value="UniProtKB-KW"/>
</dbReference>
<evidence type="ECO:0000313" key="8">
    <source>
        <dbReference type="Proteomes" id="UP000559809"/>
    </source>
</evidence>
<dbReference type="EMBL" id="JACCEM010000003">
    <property type="protein sequence ID" value="NYT48777.1"/>
    <property type="molecule type" value="Genomic_DNA"/>
</dbReference>
<dbReference type="PANTHER" id="PTHR30563:SF0">
    <property type="entry name" value="DNA RECOMBINATION PROTEIN RMUC"/>
    <property type="match status" value="1"/>
</dbReference>
<evidence type="ECO:0000256" key="6">
    <source>
        <dbReference type="SAM" id="Phobius"/>
    </source>
</evidence>
<dbReference type="Pfam" id="PF02646">
    <property type="entry name" value="RmuC"/>
    <property type="match status" value="1"/>
</dbReference>